<feature type="non-terminal residue" evidence="2">
    <location>
        <position position="1"/>
    </location>
</feature>
<protein>
    <submittedName>
        <fullName evidence="2">Retrovirus-related Pol poly from transposon</fullName>
    </submittedName>
</protein>
<feature type="region of interest" description="Disordered" evidence="1">
    <location>
        <begin position="103"/>
        <end position="134"/>
    </location>
</feature>
<feature type="region of interest" description="Disordered" evidence="1">
    <location>
        <begin position="354"/>
        <end position="402"/>
    </location>
</feature>
<proteinExistence type="predicted"/>
<comment type="caution">
    <text evidence="2">The sequence shown here is derived from an EMBL/GenBank/DDBJ whole genome shotgun (WGS) entry which is preliminary data.</text>
</comment>
<dbReference type="AlphaFoldDB" id="A0A6S7G7E0"/>
<evidence type="ECO:0000313" key="2">
    <source>
        <dbReference type="EMBL" id="CAB3984316.1"/>
    </source>
</evidence>
<name>A0A6S7G7E0_PARCT</name>
<dbReference type="PANTHER" id="PTHR47331">
    <property type="entry name" value="PHD-TYPE DOMAIN-CONTAINING PROTEIN"/>
    <property type="match status" value="1"/>
</dbReference>
<feature type="compositionally biased region" description="Basic and acidic residues" evidence="1">
    <location>
        <begin position="359"/>
        <end position="396"/>
    </location>
</feature>
<gene>
    <name evidence="2" type="ORF">PACLA_8A030497</name>
</gene>
<dbReference type="EMBL" id="CACRXK020000722">
    <property type="protein sequence ID" value="CAB3984316.1"/>
    <property type="molecule type" value="Genomic_DNA"/>
</dbReference>
<organism evidence="2 3">
    <name type="scientific">Paramuricea clavata</name>
    <name type="common">Red gorgonian</name>
    <name type="synonym">Violescent sea-whip</name>
    <dbReference type="NCBI Taxonomy" id="317549"/>
    <lineage>
        <taxon>Eukaryota</taxon>
        <taxon>Metazoa</taxon>
        <taxon>Cnidaria</taxon>
        <taxon>Anthozoa</taxon>
        <taxon>Octocorallia</taxon>
        <taxon>Malacalcyonacea</taxon>
        <taxon>Plexauridae</taxon>
        <taxon>Paramuricea</taxon>
    </lineage>
</organism>
<dbReference type="InterPro" id="IPR005312">
    <property type="entry name" value="DUF1759"/>
</dbReference>
<sequence>MAQNLERDKRSRTARKTHVRRIISETNELLTIFDERKLDHRQKYKHYKSTLERKRDVINDFDKSILTGIKDEEIKAEIEETSEFTDTINLTLIALGESKISKENEGKNVENASQPESSPPLEEGNHNTSSSLIGSKVRARLPKGQLSTFNGNYTEWQSFWDNFESVIDSNEDLSEIDKFSYLRASLSGSAASAINKGFPLTGSNYSGAVKLLKERHLRFSENYYKVSEKSWNFKSVLKQLTVELANRERCEIVAATKNPQEEHKRFNRGKYFGPKDPTTTSAFVIGGNREHTCIYCAQPHLSINCTVVTNVTKRKEILKLSGRCYVCTMKNHISKTCQSRTRCGKYQGRHHTSICSQGKETRRQEMRSVESQTVEHGKQNKAENSTKQDQRNKDNTVPEESSTMCVNTKNAVLLQTAKAKIYRPDKPHRKQKARIILDGWSQRTYVTERAISVPLISAPVQGQYLKQA</sequence>
<dbReference type="PANTHER" id="PTHR47331:SF5">
    <property type="entry name" value="RIBONUCLEASE H"/>
    <property type="match status" value="1"/>
</dbReference>
<keyword evidence="3" id="KW-1185">Reference proteome</keyword>
<reference evidence="2" key="1">
    <citation type="submission" date="2020-04" db="EMBL/GenBank/DDBJ databases">
        <authorList>
            <person name="Alioto T."/>
            <person name="Alioto T."/>
            <person name="Gomez Garrido J."/>
        </authorList>
    </citation>
    <scope>NUCLEOTIDE SEQUENCE</scope>
    <source>
        <strain evidence="2">A484AB</strain>
    </source>
</reference>
<dbReference type="Proteomes" id="UP001152795">
    <property type="component" value="Unassembled WGS sequence"/>
</dbReference>
<accession>A0A6S7G7E0</accession>
<dbReference type="OrthoDB" id="5864896at2759"/>
<dbReference type="Pfam" id="PF03564">
    <property type="entry name" value="DUF1759"/>
    <property type="match status" value="1"/>
</dbReference>
<evidence type="ECO:0000313" key="3">
    <source>
        <dbReference type="Proteomes" id="UP001152795"/>
    </source>
</evidence>
<evidence type="ECO:0000256" key="1">
    <source>
        <dbReference type="SAM" id="MobiDB-lite"/>
    </source>
</evidence>